<keyword evidence="4" id="KW-0745">Spermidine biosynthesis</keyword>
<evidence type="ECO:0008006" key="12">
    <source>
        <dbReference type="Google" id="ProtNLM"/>
    </source>
</evidence>
<comment type="caution">
    <text evidence="10">The sequence shown here is derived from an EMBL/GenBank/DDBJ whole genome shotgun (WGS) entry which is preliminary data.</text>
</comment>
<keyword evidence="8" id="KW-0704">Schiff base</keyword>
<keyword evidence="7" id="KW-0456">Lyase</keyword>
<evidence type="ECO:0000256" key="3">
    <source>
        <dbReference type="ARBA" id="ARBA00022813"/>
    </source>
</evidence>
<dbReference type="Pfam" id="PF02675">
    <property type="entry name" value="AdoMet_dc"/>
    <property type="match status" value="1"/>
</dbReference>
<evidence type="ECO:0000313" key="11">
    <source>
        <dbReference type="Proteomes" id="UP000622405"/>
    </source>
</evidence>
<evidence type="ECO:0000256" key="5">
    <source>
        <dbReference type="ARBA" id="ARBA00023115"/>
    </source>
</evidence>
<proteinExistence type="predicted"/>
<evidence type="ECO:0000256" key="4">
    <source>
        <dbReference type="ARBA" id="ARBA00023066"/>
    </source>
</evidence>
<evidence type="ECO:0000313" key="10">
    <source>
        <dbReference type="EMBL" id="MBC3899767.1"/>
    </source>
</evidence>
<reference evidence="10 11" key="1">
    <citation type="journal article" date="2020" name="mSystems">
        <title>Defining Genomic and Predicted Metabolic Features of the Acetobacterium Genus.</title>
        <authorList>
            <person name="Ross D.E."/>
            <person name="Marshall C.W."/>
            <person name="Gulliver D."/>
            <person name="May H.D."/>
            <person name="Norman R.S."/>
        </authorList>
    </citation>
    <scope>NUCLEOTIDE SEQUENCE [LARGE SCALE GENOMIC DNA]</scope>
    <source>
        <strain evidence="10 11">DSM 4132</strain>
    </source>
</reference>
<evidence type="ECO:0000256" key="8">
    <source>
        <dbReference type="ARBA" id="ARBA00023270"/>
    </source>
</evidence>
<evidence type="ECO:0000256" key="2">
    <source>
        <dbReference type="ARBA" id="ARBA00022793"/>
    </source>
</evidence>
<keyword evidence="2" id="KW-0210">Decarboxylase</keyword>
<keyword evidence="6" id="KW-0865">Zymogen</keyword>
<accession>A0ABR6YXD1</accession>
<gene>
    <name evidence="10" type="ORF">GH811_09075</name>
</gene>
<name>A0ABR6YXD1_9FIRM</name>
<dbReference type="InterPro" id="IPR016067">
    <property type="entry name" value="S-AdoMet_deCO2ase_core"/>
</dbReference>
<dbReference type="Proteomes" id="UP000622405">
    <property type="component" value="Unassembled WGS sequence"/>
</dbReference>
<evidence type="ECO:0000256" key="1">
    <source>
        <dbReference type="ARBA" id="ARBA00001928"/>
    </source>
</evidence>
<dbReference type="SUPFAM" id="SSF56276">
    <property type="entry name" value="S-adenosylmethionine decarboxylase"/>
    <property type="match status" value="1"/>
</dbReference>
<dbReference type="RefSeq" id="WP_369126973.1">
    <property type="nucleotide sequence ID" value="NZ_WJBE01000006.1"/>
</dbReference>
<keyword evidence="5" id="KW-0620">Polyamine biosynthesis</keyword>
<keyword evidence="11" id="KW-1185">Reference proteome</keyword>
<protein>
    <recommendedName>
        <fullName evidence="12">S-adenosylmethionine decarboxylase proenzyme</fullName>
    </recommendedName>
</protein>
<organism evidence="10 11">
    <name type="scientific">Acetobacterium malicum</name>
    <dbReference type="NCBI Taxonomy" id="52692"/>
    <lineage>
        <taxon>Bacteria</taxon>
        <taxon>Bacillati</taxon>
        <taxon>Bacillota</taxon>
        <taxon>Clostridia</taxon>
        <taxon>Eubacteriales</taxon>
        <taxon>Eubacteriaceae</taxon>
        <taxon>Acetobacterium</taxon>
    </lineage>
</organism>
<comment type="cofactor">
    <cofactor evidence="1">
        <name>pyruvate</name>
        <dbReference type="ChEBI" id="CHEBI:15361"/>
    </cofactor>
</comment>
<keyword evidence="9" id="KW-0670">Pyruvate</keyword>
<sequence>MLVLRSESNVSVHTYPEHNALYINSFRCRTLCDPRVIVDTFIQKLHPEKMLSQKHNEIYKNMK</sequence>
<evidence type="ECO:0000256" key="6">
    <source>
        <dbReference type="ARBA" id="ARBA00023145"/>
    </source>
</evidence>
<dbReference type="Gene3D" id="3.60.90.10">
    <property type="entry name" value="S-adenosylmethionine decarboxylase"/>
    <property type="match status" value="1"/>
</dbReference>
<dbReference type="EMBL" id="WJBE01000006">
    <property type="protein sequence ID" value="MBC3899767.1"/>
    <property type="molecule type" value="Genomic_DNA"/>
</dbReference>
<evidence type="ECO:0000256" key="7">
    <source>
        <dbReference type="ARBA" id="ARBA00023239"/>
    </source>
</evidence>
<keyword evidence="3" id="KW-0068">Autocatalytic cleavage</keyword>
<evidence type="ECO:0000256" key="9">
    <source>
        <dbReference type="ARBA" id="ARBA00023317"/>
    </source>
</evidence>
<dbReference type="InterPro" id="IPR003826">
    <property type="entry name" value="AdoMetDC_fam_prok"/>
</dbReference>